<gene>
    <name evidence="8" type="ORF">HCN56_13755</name>
</gene>
<evidence type="ECO:0000256" key="1">
    <source>
        <dbReference type="ARBA" id="ARBA00022553"/>
    </source>
</evidence>
<evidence type="ECO:0000256" key="3">
    <source>
        <dbReference type="ARBA" id="ARBA00023125"/>
    </source>
</evidence>
<feature type="compositionally biased region" description="Low complexity" evidence="6">
    <location>
        <begin position="95"/>
        <end position="104"/>
    </location>
</feature>
<dbReference type="Gene3D" id="1.10.10.10">
    <property type="entry name" value="Winged helix-like DNA-binding domain superfamily/Winged helix DNA-binding domain"/>
    <property type="match status" value="1"/>
</dbReference>
<evidence type="ECO:0000256" key="4">
    <source>
        <dbReference type="ARBA" id="ARBA00023163"/>
    </source>
</evidence>
<feature type="region of interest" description="Disordered" evidence="6">
    <location>
        <begin position="1"/>
        <end position="43"/>
    </location>
</feature>
<dbReference type="Proteomes" id="UP000578686">
    <property type="component" value="Unassembled WGS sequence"/>
</dbReference>
<dbReference type="GO" id="GO:0005829">
    <property type="term" value="C:cytosol"/>
    <property type="evidence" value="ECO:0007669"/>
    <property type="project" value="TreeGrafter"/>
</dbReference>
<dbReference type="Pfam" id="PF00486">
    <property type="entry name" value="Trans_reg_C"/>
    <property type="match status" value="1"/>
</dbReference>
<proteinExistence type="predicted"/>
<comment type="caution">
    <text evidence="8">The sequence shown here is derived from an EMBL/GenBank/DDBJ whole genome shotgun (WGS) entry which is preliminary data.</text>
</comment>
<dbReference type="AlphaFoldDB" id="A0A7X6D1R0"/>
<evidence type="ECO:0000256" key="5">
    <source>
        <dbReference type="PROSITE-ProRule" id="PRU01091"/>
    </source>
</evidence>
<feature type="DNA-binding region" description="OmpR/PhoB-type" evidence="5">
    <location>
        <begin position="114"/>
        <end position="210"/>
    </location>
</feature>
<feature type="region of interest" description="Disordered" evidence="6">
    <location>
        <begin position="83"/>
        <end position="113"/>
    </location>
</feature>
<dbReference type="InterPro" id="IPR036388">
    <property type="entry name" value="WH-like_DNA-bd_sf"/>
</dbReference>
<protein>
    <submittedName>
        <fullName evidence="8">Winged helix-turn-helix transcriptional regulator</fullName>
    </submittedName>
</protein>
<dbReference type="InterPro" id="IPR001867">
    <property type="entry name" value="OmpR/PhoB-type_DNA-bd"/>
</dbReference>
<dbReference type="PANTHER" id="PTHR48111:SF4">
    <property type="entry name" value="DNA-BINDING DUAL TRANSCRIPTIONAL REGULATOR OMPR"/>
    <property type="match status" value="1"/>
</dbReference>
<keyword evidence="1" id="KW-0597">Phosphoprotein</keyword>
<dbReference type="PROSITE" id="PS51755">
    <property type="entry name" value="OMPR_PHOB"/>
    <property type="match status" value="1"/>
</dbReference>
<dbReference type="InterPro" id="IPR016032">
    <property type="entry name" value="Sig_transdc_resp-reg_C-effctor"/>
</dbReference>
<dbReference type="CDD" id="cd00383">
    <property type="entry name" value="trans_reg_C"/>
    <property type="match status" value="1"/>
</dbReference>
<reference evidence="8 9" key="1">
    <citation type="submission" date="2020-03" db="EMBL/GenBank/DDBJ databases">
        <title>Draft genome of Streptomyces sp. ventii, isolated from the Axial Seamount in the Pacific Ocean, and resequencing of the two type strains Streptomyces lonarensis strain NCL 716 and Streptomyces bohaiensis strain 11A07.</title>
        <authorList>
            <person name="Loughran R.M."/>
            <person name="Pfannmuller K.M."/>
            <person name="Wasson B.J."/>
            <person name="Deadmond M.C."/>
            <person name="Paddock B.E."/>
            <person name="Koyack M.J."/>
            <person name="Gallegos D.A."/>
            <person name="Mitchell E.A."/>
            <person name="Ushijima B."/>
            <person name="Saw J.H."/>
            <person name="Mcphail K.L."/>
            <person name="Videau P."/>
        </authorList>
    </citation>
    <scope>NUCLEOTIDE SEQUENCE [LARGE SCALE GENOMIC DNA]</scope>
    <source>
        <strain evidence="8 9">NCL716</strain>
    </source>
</reference>
<feature type="domain" description="OmpR/PhoB-type" evidence="7">
    <location>
        <begin position="114"/>
        <end position="210"/>
    </location>
</feature>
<evidence type="ECO:0000259" key="7">
    <source>
        <dbReference type="PROSITE" id="PS51755"/>
    </source>
</evidence>
<dbReference type="InterPro" id="IPR039420">
    <property type="entry name" value="WalR-like"/>
</dbReference>
<evidence type="ECO:0000256" key="2">
    <source>
        <dbReference type="ARBA" id="ARBA00023015"/>
    </source>
</evidence>
<dbReference type="EMBL" id="JAAVJD010000097">
    <property type="protein sequence ID" value="NJQ06617.1"/>
    <property type="molecule type" value="Genomic_DNA"/>
</dbReference>
<keyword evidence="4" id="KW-0804">Transcription</keyword>
<keyword evidence="2" id="KW-0805">Transcription regulation</keyword>
<evidence type="ECO:0000256" key="6">
    <source>
        <dbReference type="SAM" id="MobiDB-lite"/>
    </source>
</evidence>
<feature type="compositionally biased region" description="Pro residues" evidence="6">
    <location>
        <begin position="84"/>
        <end position="94"/>
    </location>
</feature>
<accession>A0A7X6D1R0</accession>
<evidence type="ECO:0000313" key="9">
    <source>
        <dbReference type="Proteomes" id="UP000578686"/>
    </source>
</evidence>
<evidence type="ECO:0000313" key="8">
    <source>
        <dbReference type="EMBL" id="NJQ06617.1"/>
    </source>
</evidence>
<name>A0A7X6D1R0_9ACTN</name>
<keyword evidence="3 5" id="KW-0238">DNA-binding</keyword>
<organism evidence="8 9">
    <name type="scientific">Streptomyces lonarensis</name>
    <dbReference type="NCBI Taxonomy" id="700599"/>
    <lineage>
        <taxon>Bacteria</taxon>
        <taxon>Bacillati</taxon>
        <taxon>Actinomycetota</taxon>
        <taxon>Actinomycetes</taxon>
        <taxon>Kitasatosporales</taxon>
        <taxon>Streptomycetaceae</taxon>
        <taxon>Streptomyces</taxon>
    </lineage>
</organism>
<dbReference type="PANTHER" id="PTHR48111">
    <property type="entry name" value="REGULATOR OF RPOS"/>
    <property type="match status" value="1"/>
</dbReference>
<dbReference type="RefSeq" id="WP_167970871.1">
    <property type="nucleotide sequence ID" value="NZ_JAAVJD010000097.1"/>
</dbReference>
<dbReference type="GO" id="GO:0006355">
    <property type="term" value="P:regulation of DNA-templated transcription"/>
    <property type="evidence" value="ECO:0007669"/>
    <property type="project" value="InterPro"/>
</dbReference>
<dbReference type="SUPFAM" id="SSF46894">
    <property type="entry name" value="C-terminal effector domain of the bipartite response regulators"/>
    <property type="match status" value="1"/>
</dbReference>
<feature type="compositionally biased region" description="Low complexity" evidence="6">
    <location>
        <begin position="1"/>
        <end position="10"/>
    </location>
</feature>
<dbReference type="GO" id="GO:0000156">
    <property type="term" value="F:phosphorelay response regulator activity"/>
    <property type="evidence" value="ECO:0007669"/>
    <property type="project" value="TreeGrafter"/>
</dbReference>
<dbReference type="GO" id="GO:0032993">
    <property type="term" value="C:protein-DNA complex"/>
    <property type="evidence" value="ECO:0007669"/>
    <property type="project" value="TreeGrafter"/>
</dbReference>
<dbReference type="SMART" id="SM00862">
    <property type="entry name" value="Trans_reg_C"/>
    <property type="match status" value="1"/>
</dbReference>
<keyword evidence="9" id="KW-1185">Reference proteome</keyword>
<feature type="compositionally biased region" description="Low complexity" evidence="6">
    <location>
        <begin position="18"/>
        <end position="43"/>
    </location>
</feature>
<dbReference type="GO" id="GO:0000976">
    <property type="term" value="F:transcription cis-regulatory region binding"/>
    <property type="evidence" value="ECO:0007669"/>
    <property type="project" value="TreeGrafter"/>
</dbReference>
<sequence>MHSSTALADLTPPPGPLAAPQLLPLARRSARPAAPAPAADTPRTPLVGYLVLAPAGTDPTELLNAVRAEFRGPPVPLTVLPAPVDSPPQPPAALPAPDAVAASAGERPTAAAPADVRESAGIRVDRTARTVEVDGVPLDLTYLEYELLALLVAHPHRVFTRDQLVETVWGYGPVGDRRTVDVHVARVRRKLGDYRARVVTVHRVGYKYVPPTTAG</sequence>